<dbReference type="Pfam" id="PF00293">
    <property type="entry name" value="NUDIX"/>
    <property type="match status" value="1"/>
</dbReference>
<proteinExistence type="predicted"/>
<reference evidence="3" key="2">
    <citation type="submission" date="2020-11" db="EMBL/GenBank/DDBJ databases">
        <title>Whole genome sequencing of Colletotrichum sp.</title>
        <authorList>
            <person name="Li H."/>
        </authorList>
    </citation>
    <scope>NUCLEOTIDE SEQUENCE</scope>
    <source>
        <strain evidence="3">CkLH20</strain>
    </source>
</reference>
<dbReference type="GO" id="GO:0006167">
    <property type="term" value="P:AMP biosynthetic process"/>
    <property type="evidence" value="ECO:0007669"/>
    <property type="project" value="TreeGrafter"/>
</dbReference>
<dbReference type="PROSITE" id="PS00893">
    <property type="entry name" value="NUDIX_BOX"/>
    <property type="match status" value="1"/>
</dbReference>
<dbReference type="GeneID" id="62162423"/>
<dbReference type="PANTHER" id="PTHR21340:SF0">
    <property type="entry name" value="BIS(5'-NUCLEOSYL)-TETRAPHOSPHATASE [ASYMMETRICAL]"/>
    <property type="match status" value="1"/>
</dbReference>
<dbReference type="GO" id="GO:0004081">
    <property type="term" value="F:bis(5'-nucleosyl)-tetraphosphatase (asymmetrical) activity"/>
    <property type="evidence" value="ECO:0007669"/>
    <property type="project" value="TreeGrafter"/>
</dbReference>
<name>A0A9P6LK63_9PEZI</name>
<dbReference type="PROSITE" id="PS51462">
    <property type="entry name" value="NUDIX"/>
    <property type="match status" value="1"/>
</dbReference>
<evidence type="ECO:0000256" key="1">
    <source>
        <dbReference type="ARBA" id="ARBA00022801"/>
    </source>
</evidence>
<keyword evidence="1" id="KW-0378">Hydrolase</keyword>
<dbReference type="InterPro" id="IPR020084">
    <property type="entry name" value="NUDIX_hydrolase_CS"/>
</dbReference>
<dbReference type="RefSeq" id="XP_038745161.1">
    <property type="nucleotide sequence ID" value="XM_038889349.1"/>
</dbReference>
<dbReference type="AlphaFoldDB" id="A0A9P6LK63"/>
<protein>
    <recommendedName>
        <fullName evidence="2">Nudix hydrolase domain-containing protein</fullName>
    </recommendedName>
</protein>
<keyword evidence="4" id="KW-1185">Reference proteome</keyword>
<feature type="domain" description="Nudix hydrolase" evidence="2">
    <location>
        <begin position="13"/>
        <end position="162"/>
    </location>
</feature>
<dbReference type="SUPFAM" id="SSF55811">
    <property type="entry name" value="Nudix"/>
    <property type="match status" value="1"/>
</dbReference>
<dbReference type="InterPro" id="IPR015797">
    <property type="entry name" value="NUDIX_hydrolase-like_dom_sf"/>
</dbReference>
<reference evidence="3" key="1">
    <citation type="submission" date="2020-03" db="EMBL/GenBank/DDBJ databases">
        <authorList>
            <person name="He L."/>
        </authorList>
    </citation>
    <scope>NUCLEOTIDE SEQUENCE</scope>
    <source>
        <strain evidence="3">CkLH20</strain>
    </source>
</reference>
<evidence type="ECO:0000313" key="4">
    <source>
        <dbReference type="Proteomes" id="UP000781932"/>
    </source>
</evidence>
<dbReference type="GO" id="GO:0006754">
    <property type="term" value="P:ATP biosynthetic process"/>
    <property type="evidence" value="ECO:0007669"/>
    <property type="project" value="TreeGrafter"/>
</dbReference>
<dbReference type="PANTHER" id="PTHR21340">
    <property type="entry name" value="DIADENOSINE 5,5-P1,P4-TETRAPHOSPHATE PYROPHOSPHOHYDROLASE MUTT"/>
    <property type="match status" value="1"/>
</dbReference>
<dbReference type="InterPro" id="IPR000086">
    <property type="entry name" value="NUDIX_hydrolase_dom"/>
</dbReference>
<sequence length="169" mass="18582">MACVTRSLALSGQFVISCGTVTIDVNRSKVLLIRDRPTGECMLPKGRKDIGESLEEAAERETFEETGIRARLTAMHMSTLATGDSRRPITEPIAVSQRVTDGVLKIIFWYIATADSMTPPVEGTQQENEDFDTVWIDFGGINNTITFDDDKSIAHQAIAMVTGSQRNDV</sequence>
<evidence type="ECO:0000313" key="3">
    <source>
        <dbReference type="EMBL" id="KAF9875700.1"/>
    </source>
</evidence>
<evidence type="ECO:0000259" key="2">
    <source>
        <dbReference type="PROSITE" id="PS51462"/>
    </source>
</evidence>
<dbReference type="OrthoDB" id="10259236at2759"/>
<dbReference type="Proteomes" id="UP000781932">
    <property type="component" value="Unassembled WGS sequence"/>
</dbReference>
<organism evidence="3 4">
    <name type="scientific">Colletotrichum karsti</name>
    <dbReference type="NCBI Taxonomy" id="1095194"/>
    <lineage>
        <taxon>Eukaryota</taxon>
        <taxon>Fungi</taxon>
        <taxon>Dikarya</taxon>
        <taxon>Ascomycota</taxon>
        <taxon>Pezizomycotina</taxon>
        <taxon>Sordariomycetes</taxon>
        <taxon>Hypocreomycetidae</taxon>
        <taxon>Glomerellales</taxon>
        <taxon>Glomerellaceae</taxon>
        <taxon>Colletotrichum</taxon>
        <taxon>Colletotrichum boninense species complex</taxon>
    </lineage>
</organism>
<dbReference type="PROSITE" id="PS51257">
    <property type="entry name" value="PROKAR_LIPOPROTEIN"/>
    <property type="match status" value="1"/>
</dbReference>
<gene>
    <name evidence="3" type="ORF">CkaCkLH20_06632</name>
</gene>
<dbReference type="Gene3D" id="3.90.79.10">
    <property type="entry name" value="Nucleoside Triphosphate Pyrophosphohydrolase"/>
    <property type="match status" value="1"/>
</dbReference>
<accession>A0A9P6LK63</accession>
<dbReference type="InterPro" id="IPR051325">
    <property type="entry name" value="Nudix_hydrolase_domain"/>
</dbReference>
<dbReference type="EMBL" id="JAATWM020000020">
    <property type="protein sequence ID" value="KAF9875700.1"/>
    <property type="molecule type" value="Genomic_DNA"/>
</dbReference>
<comment type="caution">
    <text evidence="3">The sequence shown here is derived from an EMBL/GenBank/DDBJ whole genome shotgun (WGS) entry which is preliminary data.</text>
</comment>